<protein>
    <submittedName>
        <fullName evidence="1">Uncharacterized protein</fullName>
    </submittedName>
</protein>
<dbReference type="EMBL" id="FUYP01000001">
    <property type="protein sequence ID" value="SKB26171.1"/>
    <property type="molecule type" value="Genomic_DNA"/>
</dbReference>
<evidence type="ECO:0000313" key="2">
    <source>
        <dbReference type="Proteomes" id="UP000190044"/>
    </source>
</evidence>
<dbReference type="AlphaFoldDB" id="A0A1T4ZTT3"/>
<organism evidence="1 2">
    <name type="scientific">Sphingopyxis flava</name>
    <dbReference type="NCBI Taxonomy" id="1507287"/>
    <lineage>
        <taxon>Bacteria</taxon>
        <taxon>Pseudomonadati</taxon>
        <taxon>Pseudomonadota</taxon>
        <taxon>Alphaproteobacteria</taxon>
        <taxon>Sphingomonadales</taxon>
        <taxon>Sphingomonadaceae</taxon>
        <taxon>Sphingopyxis</taxon>
    </lineage>
</organism>
<proteinExistence type="predicted"/>
<accession>A0A1T4ZTT3</accession>
<reference evidence="2" key="1">
    <citation type="submission" date="2017-02" db="EMBL/GenBank/DDBJ databases">
        <authorList>
            <person name="Varghese N."/>
            <person name="Submissions S."/>
        </authorList>
    </citation>
    <scope>NUCLEOTIDE SEQUENCE [LARGE SCALE GENOMIC DNA]</scope>
    <source>
        <strain evidence="2">R11H</strain>
    </source>
</reference>
<evidence type="ECO:0000313" key="1">
    <source>
        <dbReference type="EMBL" id="SKB26171.1"/>
    </source>
</evidence>
<sequence length="82" mass="9027">MKVFPLEARAIPGRKGAQKIWRGAYHAGKHGATNGCMASPDRLWENGVPAAEVKAPPNDLLRRRPYHARFAQQSLASPAQPR</sequence>
<gene>
    <name evidence="1" type="ORF">SAMN06295937_1001162</name>
</gene>
<name>A0A1T4ZTT3_9SPHN</name>
<keyword evidence="2" id="KW-1185">Reference proteome</keyword>
<dbReference type="Proteomes" id="UP000190044">
    <property type="component" value="Unassembled WGS sequence"/>
</dbReference>